<sequence length="179" mass="20073">MNGSGANMWAEDDLGPGAPPSLQSYTAPEQDKVYIMYHGTHLLAALQILQEGFRPSSNGMLGRGVYLSRDLQKASRYPLNLPEIQRVIVRVKVNVGRVKKIDRQGHPLQKTWNDHGFTNMWAESDLYPGVPCLESTKQPEDNYIYRMYHGTTEEAAEQIKIHGFQPSADGMLGHGIYLS</sequence>
<dbReference type="InterPro" id="IPR012317">
    <property type="entry name" value="Poly(ADP-ribose)pol_cat_dom"/>
</dbReference>
<dbReference type="Proteomes" id="UP000290572">
    <property type="component" value="Unassembled WGS sequence"/>
</dbReference>
<proteinExistence type="inferred from homology"/>
<dbReference type="EMBL" id="QBIY01011453">
    <property type="protein sequence ID" value="RXN31535.1"/>
    <property type="molecule type" value="Genomic_DNA"/>
</dbReference>
<dbReference type="GO" id="GO:0003950">
    <property type="term" value="F:NAD+ poly-ADP-ribosyltransferase activity"/>
    <property type="evidence" value="ECO:0007669"/>
    <property type="project" value="InterPro"/>
</dbReference>
<dbReference type="PANTHER" id="PTHR36542">
    <property type="entry name" value="GIG2-LIKE PROTEIN DRED-RELATED"/>
    <property type="match status" value="1"/>
</dbReference>
<keyword evidence="6" id="KW-1185">Reference proteome</keyword>
<evidence type="ECO:0000259" key="3">
    <source>
        <dbReference type="Pfam" id="PF00644"/>
    </source>
</evidence>
<gene>
    <name evidence="5" type="ORF">ROHU_004749</name>
    <name evidence="4" type="ORF">ROHU_020479</name>
</gene>
<accession>A0A498NI52</accession>
<dbReference type="FunFam" id="3.90.175.10:FF:000001">
    <property type="entry name" value="Grass carp reovirus (GCRV)-induced gene 2e"/>
    <property type="match status" value="1"/>
</dbReference>
<organism evidence="5 6">
    <name type="scientific">Labeo rohita</name>
    <name type="common">Indian major carp</name>
    <name type="synonym">Cyprinus rohita</name>
    <dbReference type="NCBI Taxonomy" id="84645"/>
    <lineage>
        <taxon>Eukaryota</taxon>
        <taxon>Metazoa</taxon>
        <taxon>Chordata</taxon>
        <taxon>Craniata</taxon>
        <taxon>Vertebrata</taxon>
        <taxon>Euteleostomi</taxon>
        <taxon>Actinopterygii</taxon>
        <taxon>Neopterygii</taxon>
        <taxon>Teleostei</taxon>
        <taxon>Ostariophysi</taxon>
        <taxon>Cypriniformes</taxon>
        <taxon>Cyprinidae</taxon>
        <taxon>Labeoninae</taxon>
        <taxon>Labeonini</taxon>
        <taxon>Labeo</taxon>
    </lineage>
</organism>
<evidence type="ECO:0000313" key="4">
    <source>
        <dbReference type="EMBL" id="RXN27026.1"/>
    </source>
</evidence>
<evidence type="ECO:0000256" key="1">
    <source>
        <dbReference type="ARBA" id="ARBA00024347"/>
    </source>
</evidence>
<dbReference type="PANTHER" id="PTHR36542:SF2">
    <property type="entry name" value="GIG2-LIKE PROTEIN DRED-RELATED"/>
    <property type="match status" value="1"/>
</dbReference>
<evidence type="ECO:0000313" key="6">
    <source>
        <dbReference type="Proteomes" id="UP000290572"/>
    </source>
</evidence>
<dbReference type="Pfam" id="PF00644">
    <property type="entry name" value="PARP"/>
    <property type="match status" value="1"/>
</dbReference>
<protein>
    <submittedName>
        <fullName evidence="5">GCRV induced gene 2i protein</fullName>
    </submittedName>
</protein>
<evidence type="ECO:0000313" key="5">
    <source>
        <dbReference type="EMBL" id="RXN31535.1"/>
    </source>
</evidence>
<dbReference type="GO" id="GO:0005737">
    <property type="term" value="C:cytoplasm"/>
    <property type="evidence" value="ECO:0007669"/>
    <property type="project" value="TreeGrafter"/>
</dbReference>
<dbReference type="EMBL" id="QBIY01012082">
    <property type="protein sequence ID" value="RXN27026.1"/>
    <property type="molecule type" value="Genomic_DNA"/>
</dbReference>
<comment type="similarity">
    <text evidence="1">Belongs to the ARTD/PARP family.</text>
</comment>
<dbReference type="SUPFAM" id="SSF56399">
    <property type="entry name" value="ADP-ribosylation"/>
    <property type="match status" value="2"/>
</dbReference>
<reference evidence="5 6" key="1">
    <citation type="submission" date="2018-03" db="EMBL/GenBank/DDBJ databases">
        <title>Draft genome sequence of Rohu Carp (Labeo rohita).</title>
        <authorList>
            <person name="Das P."/>
            <person name="Kushwaha B."/>
            <person name="Joshi C.G."/>
            <person name="Kumar D."/>
            <person name="Nagpure N.S."/>
            <person name="Sahoo L."/>
            <person name="Das S.P."/>
            <person name="Bit A."/>
            <person name="Patnaik S."/>
            <person name="Meher P.K."/>
            <person name="Jayasankar P."/>
            <person name="Koringa P.G."/>
            <person name="Patel N.V."/>
            <person name="Hinsu A.T."/>
            <person name="Kumar R."/>
            <person name="Pandey M."/>
            <person name="Agarwal S."/>
            <person name="Srivastava S."/>
            <person name="Singh M."/>
            <person name="Iquebal M.A."/>
            <person name="Jaiswal S."/>
            <person name="Angadi U.B."/>
            <person name="Kumar N."/>
            <person name="Raza M."/>
            <person name="Shah T.M."/>
            <person name="Rai A."/>
            <person name="Jena J.K."/>
        </authorList>
    </citation>
    <scope>NUCLEOTIDE SEQUENCE [LARGE SCALE GENOMIC DNA]</scope>
    <source>
        <strain evidence="5">DASCIFA01</strain>
        <tissue evidence="5">Testis</tissue>
    </source>
</reference>
<feature type="region of interest" description="Disordered" evidence="2">
    <location>
        <begin position="1"/>
        <end position="23"/>
    </location>
</feature>
<dbReference type="Gene3D" id="3.90.175.10">
    <property type="entry name" value="Diphtheria Toxin, domain 1"/>
    <property type="match status" value="2"/>
</dbReference>
<name>A0A498NI52_LABRO</name>
<feature type="domain" description="PARP catalytic" evidence="3">
    <location>
        <begin position="30"/>
        <end position="113"/>
    </location>
</feature>
<dbReference type="AlphaFoldDB" id="A0A498NI52"/>
<comment type="caution">
    <text evidence="5">The sequence shown here is derived from an EMBL/GenBank/DDBJ whole genome shotgun (WGS) entry which is preliminary data.</text>
</comment>
<evidence type="ECO:0000256" key="2">
    <source>
        <dbReference type="SAM" id="MobiDB-lite"/>
    </source>
</evidence>